<name>A0A5C3PX33_9APHY</name>
<proteinExistence type="predicted"/>
<feature type="domain" description="F-box" evidence="1">
    <location>
        <begin position="56"/>
        <end position="119"/>
    </location>
</feature>
<dbReference type="InParanoid" id="A0A5C3PX33"/>
<sequence>MNLHEHAELFAQKAERADQERDVGVEELHKILSLLEASERSIRTAINARAAIHRILPPELIVAIFAFVPTPAYRSTDSLQGACGPYLLSDTAELLAVTLVCKLWRSLALDTSTIWSSISCGDPVNRSSAFGGSYRLPIHFSRIPASCIGAVPLYVHAEAPDIWPHASRTSAFLINHGHLIEELHIRLHANARQFNTFQLAGADEEPLPPSLTFSATSLRRLAIHGLGRSDERRDVTRALFGGITLNLSSLMMWNTPFLPSNAMGSSLTRLLLSRSDSHDNQDQGLIPIRSLLHFLAENRYLEQAYLQGIAVCEEDLQTFPTAYLPRVRKMAIAAGLGAAQLLSRLRLSEACLLELDGDVRSPEDNRALRSVIAGLGWGGTKAHVVWEGGWNGSGSAGFSSLQVINRSAGGLRIDLSSRRAGTNHEVAQAIRLFLSTSPFVTAEEVWLSGTKVAELLSDSARIISPLSALKTLHILNLQSLDIQHAGILWPDMTSQEIGLDNLPNLTCLHYCLPHDQYLFDLVPLLSARARANHPLTSLFISVKPVPRDSSSMTMAEHDNAASVIRGVTQILVGGEVEVGEALYDRPGFAWWSVVPPECTAADEVHAHWPVWAEGIANKFGSEHRGTLSGRLDVAFGRGETYPRGRGVASGGGGLFGGGPFGGGPFG</sequence>
<evidence type="ECO:0000259" key="1">
    <source>
        <dbReference type="Pfam" id="PF12937"/>
    </source>
</evidence>
<dbReference type="EMBL" id="ML210984">
    <property type="protein sequence ID" value="TFK93309.1"/>
    <property type="molecule type" value="Genomic_DNA"/>
</dbReference>
<dbReference type="Gene3D" id="1.20.1280.50">
    <property type="match status" value="1"/>
</dbReference>
<organism evidence="2 3">
    <name type="scientific">Polyporus arcularius HHB13444</name>
    <dbReference type="NCBI Taxonomy" id="1314778"/>
    <lineage>
        <taxon>Eukaryota</taxon>
        <taxon>Fungi</taxon>
        <taxon>Dikarya</taxon>
        <taxon>Basidiomycota</taxon>
        <taxon>Agaricomycotina</taxon>
        <taxon>Agaricomycetes</taxon>
        <taxon>Polyporales</taxon>
        <taxon>Polyporaceae</taxon>
        <taxon>Polyporus</taxon>
    </lineage>
</organism>
<dbReference type="Pfam" id="PF12937">
    <property type="entry name" value="F-box-like"/>
    <property type="match status" value="1"/>
</dbReference>
<evidence type="ECO:0000313" key="2">
    <source>
        <dbReference type="EMBL" id="TFK93309.1"/>
    </source>
</evidence>
<dbReference type="InterPro" id="IPR001810">
    <property type="entry name" value="F-box_dom"/>
</dbReference>
<evidence type="ECO:0000313" key="3">
    <source>
        <dbReference type="Proteomes" id="UP000308197"/>
    </source>
</evidence>
<accession>A0A5C3PX33</accession>
<keyword evidence="3" id="KW-1185">Reference proteome</keyword>
<reference evidence="2 3" key="1">
    <citation type="journal article" date="2019" name="Nat. Ecol. Evol.">
        <title>Megaphylogeny resolves global patterns of mushroom evolution.</title>
        <authorList>
            <person name="Varga T."/>
            <person name="Krizsan K."/>
            <person name="Foldi C."/>
            <person name="Dima B."/>
            <person name="Sanchez-Garcia M."/>
            <person name="Sanchez-Ramirez S."/>
            <person name="Szollosi G.J."/>
            <person name="Szarkandi J.G."/>
            <person name="Papp V."/>
            <person name="Albert L."/>
            <person name="Andreopoulos W."/>
            <person name="Angelini C."/>
            <person name="Antonin V."/>
            <person name="Barry K.W."/>
            <person name="Bougher N.L."/>
            <person name="Buchanan P."/>
            <person name="Buyck B."/>
            <person name="Bense V."/>
            <person name="Catcheside P."/>
            <person name="Chovatia M."/>
            <person name="Cooper J."/>
            <person name="Damon W."/>
            <person name="Desjardin D."/>
            <person name="Finy P."/>
            <person name="Geml J."/>
            <person name="Haridas S."/>
            <person name="Hughes K."/>
            <person name="Justo A."/>
            <person name="Karasinski D."/>
            <person name="Kautmanova I."/>
            <person name="Kiss B."/>
            <person name="Kocsube S."/>
            <person name="Kotiranta H."/>
            <person name="LaButti K.M."/>
            <person name="Lechner B.E."/>
            <person name="Liimatainen K."/>
            <person name="Lipzen A."/>
            <person name="Lukacs Z."/>
            <person name="Mihaltcheva S."/>
            <person name="Morgado L.N."/>
            <person name="Niskanen T."/>
            <person name="Noordeloos M.E."/>
            <person name="Ohm R.A."/>
            <person name="Ortiz-Santana B."/>
            <person name="Ovrebo C."/>
            <person name="Racz N."/>
            <person name="Riley R."/>
            <person name="Savchenko A."/>
            <person name="Shiryaev A."/>
            <person name="Soop K."/>
            <person name="Spirin V."/>
            <person name="Szebenyi C."/>
            <person name="Tomsovsky M."/>
            <person name="Tulloss R.E."/>
            <person name="Uehling J."/>
            <person name="Grigoriev I.V."/>
            <person name="Vagvolgyi C."/>
            <person name="Papp T."/>
            <person name="Martin F.M."/>
            <person name="Miettinen O."/>
            <person name="Hibbett D.S."/>
            <person name="Nagy L.G."/>
        </authorList>
    </citation>
    <scope>NUCLEOTIDE SEQUENCE [LARGE SCALE GENOMIC DNA]</scope>
    <source>
        <strain evidence="2 3">HHB13444</strain>
    </source>
</reference>
<dbReference type="Proteomes" id="UP000308197">
    <property type="component" value="Unassembled WGS sequence"/>
</dbReference>
<dbReference type="AlphaFoldDB" id="A0A5C3PX33"/>
<gene>
    <name evidence="2" type="ORF">K466DRAFT_594534</name>
</gene>
<protein>
    <recommendedName>
        <fullName evidence="1">F-box domain-containing protein</fullName>
    </recommendedName>
</protein>